<dbReference type="Pfam" id="PF07779">
    <property type="entry name" value="Cas1_AcylT"/>
    <property type="match status" value="1"/>
</dbReference>
<sequence>MPRLQQRWSAPLVRSSRLLDNVCNTALFAVLLAAFYQYYSYGQYDPYGCRALLNDGSWPPADSNSHLYREFERWEPSGCRMREFSRDDFRDCLTGRRVVFAGDSTVRQVYWAAAARLDHVKAGLAVLDVFSTGAKQQDLSLEAEGVKLEFIWDPWLNSTKLATELTRFRAQETLIDVGTLKSQDEESAGLIVVSAPGLWAARHGGEDYFTLFQRGIDDIIPHLRSNLDGTMTVPTANLKKNYETAPNQILLAPVQVPLYDALSPGRAETITPEKVNKMNSYLASLSSDETSHIMWSYNKMTQNHWKAFEETGIHVTDSVAERKIDIALNARCNAAAVGHKIPMARTCCMAYPRESRVQPALLLMGVVVLPVLLWCNSHIKSIRQLMPSNDVLRATRTILFAMVWCWFMDRTQYFVKVERHYYQGFFVAGCLVFGLISLLFRRSANMRNITTSSPIRARSVSEPLRQDDSGFLSREQSNEWKGWMQFLILFYHYNYASQTLWAYKIIRLLVSAYIFLNAYGHTRHLLETGDFSFRRLAAVIFRSNALSAILPYMMTTDHMFYYFASVVTFWYLFVWLTLRVLSRWNQDPLLLLAKVLISAVLTSCFVMIHGPLEGLSTLCRVIFHMPWDSREARVRLSLERYIVFFGIMTASIVHRIALVQTRQVLPSSSLTGSTRTHGSSRLDPALAIIAFPDALTRPIKPIVCTFSVLFIIFFTVMAQMAIGDKVQYNLAHPYMSWIPIVAFALLRNSYRSLRNTYLALPAALGKISLETYILQYHMWLGGDATAILRIGLFDRYGSPLRGLGLAGLGRMLETLLIAAVFLCVSAQTHRATETLTHWLFGTGIVQGHERTTSVTMGSPLAQTKERTSEDGYERPLINPGSVDDANGVLWVGGREEPGILQRPKPVVARDPRLQIVGLAFVLWIGNLVYGG</sequence>
<dbReference type="PANTHER" id="PTHR13533">
    <property type="entry name" value="N-ACETYLNEURAMINATE 9-O-ACETYLTRANSFERASE"/>
    <property type="match status" value="1"/>
</dbReference>
<feature type="transmembrane region" description="Helical" evidence="8">
    <location>
        <begin position="391"/>
        <end position="409"/>
    </location>
</feature>
<feature type="transmembrane region" description="Helical" evidence="8">
    <location>
        <begin position="641"/>
        <end position="658"/>
    </location>
</feature>
<dbReference type="OrthoDB" id="1932925at2759"/>
<dbReference type="GeneID" id="63781919"/>
<evidence type="ECO:0000256" key="2">
    <source>
        <dbReference type="ARBA" id="ARBA00010666"/>
    </source>
</evidence>
<dbReference type="PANTHER" id="PTHR13533:SF1">
    <property type="entry name" value="N-ACETYLNEURAMINATE 9-O-ACETYLTRANSFERASE"/>
    <property type="match status" value="1"/>
</dbReference>
<evidence type="ECO:0000313" key="11">
    <source>
        <dbReference type="Proteomes" id="UP000193689"/>
    </source>
</evidence>
<gene>
    <name evidence="10" type="ORF">BCR38DRAFT_86861</name>
</gene>
<dbReference type="AlphaFoldDB" id="A0A1Y2ED61"/>
<keyword evidence="4 8" id="KW-0812">Transmembrane</keyword>
<dbReference type="GO" id="GO:0005794">
    <property type="term" value="C:Golgi apparatus"/>
    <property type="evidence" value="ECO:0007669"/>
    <property type="project" value="UniProtKB-ARBA"/>
</dbReference>
<evidence type="ECO:0000256" key="6">
    <source>
        <dbReference type="ARBA" id="ARBA00023136"/>
    </source>
</evidence>
<dbReference type="GO" id="GO:0005975">
    <property type="term" value="P:carbohydrate metabolic process"/>
    <property type="evidence" value="ECO:0007669"/>
    <property type="project" value="UniProtKB-ARBA"/>
</dbReference>
<evidence type="ECO:0000256" key="4">
    <source>
        <dbReference type="ARBA" id="ARBA00022692"/>
    </source>
</evidence>
<protein>
    <submittedName>
        <fullName evidence="10">10 TM acyl transferase domain found in Cas1p-domain-containing protein</fullName>
    </submittedName>
</protein>
<evidence type="ECO:0000256" key="3">
    <source>
        <dbReference type="ARBA" id="ARBA00022679"/>
    </source>
</evidence>
<reference evidence="10 11" key="1">
    <citation type="submission" date="2016-07" db="EMBL/GenBank/DDBJ databases">
        <title>Pervasive Adenine N6-methylation of Active Genes in Fungi.</title>
        <authorList>
            <consortium name="DOE Joint Genome Institute"/>
            <person name="Mondo S.J."/>
            <person name="Dannebaum R.O."/>
            <person name="Kuo R.C."/>
            <person name="Labutti K."/>
            <person name="Haridas S."/>
            <person name="Kuo A."/>
            <person name="Salamov A."/>
            <person name="Ahrendt S.R."/>
            <person name="Lipzen A."/>
            <person name="Sullivan W."/>
            <person name="Andreopoulos W.B."/>
            <person name="Clum A."/>
            <person name="Lindquist E."/>
            <person name="Daum C."/>
            <person name="Ramamoorthy G.K."/>
            <person name="Gryganskyi A."/>
            <person name="Culley D."/>
            <person name="Magnuson J.K."/>
            <person name="James T.Y."/>
            <person name="O'Malley M.A."/>
            <person name="Stajich J.E."/>
            <person name="Spatafora J.W."/>
            <person name="Visel A."/>
            <person name="Grigoriev I.V."/>
        </authorList>
    </citation>
    <scope>NUCLEOTIDE SEQUENCE [LARGE SCALE GENOMIC DNA]</scope>
    <source>
        <strain evidence="10 11">CBS 129021</strain>
    </source>
</reference>
<feature type="transmembrane region" description="Helical" evidence="8">
    <location>
        <begin position="734"/>
        <end position="750"/>
    </location>
</feature>
<organism evidence="10 11">
    <name type="scientific">Pseudomassariella vexata</name>
    <dbReference type="NCBI Taxonomy" id="1141098"/>
    <lineage>
        <taxon>Eukaryota</taxon>
        <taxon>Fungi</taxon>
        <taxon>Dikarya</taxon>
        <taxon>Ascomycota</taxon>
        <taxon>Pezizomycotina</taxon>
        <taxon>Sordariomycetes</taxon>
        <taxon>Xylariomycetidae</taxon>
        <taxon>Amphisphaeriales</taxon>
        <taxon>Pseudomassariaceae</taxon>
        <taxon>Pseudomassariella</taxon>
    </lineage>
</organism>
<dbReference type="EMBL" id="MCFJ01000002">
    <property type="protein sequence ID" value="ORY69511.1"/>
    <property type="molecule type" value="Genomic_DNA"/>
</dbReference>
<keyword evidence="6 8" id="KW-0472">Membrane</keyword>
<comment type="similarity">
    <text evidence="2">Belongs to the PC-esterase family. CASD1 subfamily.</text>
</comment>
<feature type="transmembrane region" description="Helical" evidence="8">
    <location>
        <begin position="702"/>
        <end position="722"/>
    </location>
</feature>
<dbReference type="InterPro" id="IPR012419">
    <property type="entry name" value="Cas1_AcylTrans_dom"/>
</dbReference>
<evidence type="ECO:0000259" key="9">
    <source>
        <dbReference type="Pfam" id="PF07779"/>
    </source>
</evidence>
<keyword evidence="5 8" id="KW-1133">Transmembrane helix</keyword>
<keyword evidence="7" id="KW-0325">Glycoprotein</keyword>
<feature type="transmembrane region" description="Helical" evidence="8">
    <location>
        <begin position="360"/>
        <end position="379"/>
    </location>
</feature>
<proteinExistence type="inferred from homology"/>
<comment type="caution">
    <text evidence="10">The sequence shown here is derived from an EMBL/GenBank/DDBJ whole genome shotgun (WGS) entry which is preliminary data.</text>
</comment>
<feature type="domain" description="Cas1p 10 TM acyl transferase" evidence="9">
    <location>
        <begin position="466"/>
        <end position="842"/>
    </location>
</feature>
<dbReference type="Proteomes" id="UP000193689">
    <property type="component" value="Unassembled WGS sequence"/>
</dbReference>
<keyword evidence="11" id="KW-1185">Reference proteome</keyword>
<dbReference type="RefSeq" id="XP_040719461.1">
    <property type="nucleotide sequence ID" value="XM_040865707.1"/>
</dbReference>
<feature type="transmembrane region" description="Helical" evidence="8">
    <location>
        <begin position="559"/>
        <end position="578"/>
    </location>
</feature>
<evidence type="ECO:0000256" key="1">
    <source>
        <dbReference type="ARBA" id="ARBA00004141"/>
    </source>
</evidence>
<feature type="transmembrane region" description="Helical" evidence="8">
    <location>
        <begin position="590"/>
        <end position="608"/>
    </location>
</feature>
<accession>A0A1Y2ED61</accession>
<evidence type="ECO:0000256" key="5">
    <source>
        <dbReference type="ARBA" id="ARBA00022989"/>
    </source>
</evidence>
<comment type="subcellular location">
    <subcellularLocation>
        <location evidence="1">Membrane</location>
        <topology evidence="1">Multi-pass membrane protein</topology>
    </subcellularLocation>
</comment>
<feature type="transmembrane region" description="Helical" evidence="8">
    <location>
        <begin position="421"/>
        <end position="440"/>
    </location>
</feature>
<dbReference type="GO" id="GO:0016740">
    <property type="term" value="F:transferase activity"/>
    <property type="evidence" value="ECO:0007669"/>
    <property type="project" value="UniProtKB-KW"/>
</dbReference>
<dbReference type="GO" id="GO:0016020">
    <property type="term" value="C:membrane"/>
    <property type="evidence" value="ECO:0007669"/>
    <property type="project" value="UniProtKB-SubCell"/>
</dbReference>
<evidence type="ECO:0000256" key="7">
    <source>
        <dbReference type="ARBA" id="ARBA00023180"/>
    </source>
</evidence>
<feature type="transmembrane region" description="Helical" evidence="8">
    <location>
        <begin position="501"/>
        <end position="520"/>
    </location>
</feature>
<evidence type="ECO:0000313" key="10">
    <source>
        <dbReference type="EMBL" id="ORY69511.1"/>
    </source>
</evidence>
<dbReference type="InParanoid" id="A0A1Y2ED61"/>
<name>A0A1Y2ED61_9PEZI</name>
<evidence type="ECO:0000256" key="8">
    <source>
        <dbReference type="SAM" id="Phobius"/>
    </source>
</evidence>
<keyword evidence="3 10" id="KW-0808">Transferase</keyword>